<organism evidence="1 2">
    <name type="scientific">Rangifer tarandus platyrhynchus</name>
    <name type="common">Svalbard reindeer</name>
    <dbReference type="NCBI Taxonomy" id="3082113"/>
    <lineage>
        <taxon>Eukaryota</taxon>
        <taxon>Metazoa</taxon>
        <taxon>Chordata</taxon>
        <taxon>Craniata</taxon>
        <taxon>Vertebrata</taxon>
        <taxon>Euteleostomi</taxon>
        <taxon>Mammalia</taxon>
        <taxon>Eutheria</taxon>
        <taxon>Laurasiatheria</taxon>
        <taxon>Artiodactyla</taxon>
        <taxon>Ruminantia</taxon>
        <taxon>Pecora</taxon>
        <taxon>Cervidae</taxon>
        <taxon>Odocoileinae</taxon>
        <taxon>Rangifer</taxon>
    </lineage>
</organism>
<reference evidence="1" key="2">
    <citation type="submission" date="2025-03" db="EMBL/GenBank/DDBJ databases">
        <authorList>
            <consortium name="ELIXIR-Norway"/>
            <consortium name="Elixir Norway"/>
        </authorList>
    </citation>
    <scope>NUCLEOTIDE SEQUENCE</scope>
</reference>
<protein>
    <submittedName>
        <fullName evidence="1">Uncharacterized protein</fullName>
    </submittedName>
</protein>
<dbReference type="Proteomes" id="UP001162501">
    <property type="component" value="Chromosome 21"/>
</dbReference>
<dbReference type="EMBL" id="OX596105">
    <property type="protein sequence ID" value="CAN0059325.1"/>
    <property type="molecule type" value="Genomic_DNA"/>
</dbReference>
<accession>A0AC59YXF5</accession>
<proteinExistence type="predicted"/>
<evidence type="ECO:0000313" key="1">
    <source>
        <dbReference type="EMBL" id="CAN0059325.1"/>
    </source>
</evidence>
<evidence type="ECO:0000313" key="2">
    <source>
        <dbReference type="Proteomes" id="UP001162501"/>
    </source>
</evidence>
<reference evidence="1" key="1">
    <citation type="submission" date="2023-05" db="EMBL/GenBank/DDBJ databases">
        <authorList>
            <consortium name="ELIXIR-Norway"/>
        </authorList>
    </citation>
    <scope>NUCLEOTIDE SEQUENCE</scope>
</reference>
<gene>
    <name evidence="1" type="ORF">MRATA1EN22A_LOCUS11413</name>
</gene>
<sequence length="116" mass="12062">MGCTRGTPRVGVGWCCLGRTPSPPNTHPSSPESVCVSCHRSASSFPVSVCPPTRLLVPHPLHLPASFTGLSFRPSPCRGSWQLLGEASLLTVSIAGTGQRDAGGPRTTTGVRGLRS</sequence>
<name>A0AC59YXF5_RANTA</name>